<gene>
    <name evidence="9" type="ORF">OHJ16_01250</name>
</gene>
<evidence type="ECO:0000256" key="4">
    <source>
        <dbReference type="ARBA" id="ARBA00022989"/>
    </source>
</evidence>
<organism evidence="9 10">
    <name type="scientific">Actinomyces israelii</name>
    <dbReference type="NCBI Taxonomy" id="1659"/>
    <lineage>
        <taxon>Bacteria</taxon>
        <taxon>Bacillati</taxon>
        <taxon>Actinomycetota</taxon>
        <taxon>Actinomycetes</taxon>
        <taxon>Actinomycetales</taxon>
        <taxon>Actinomycetaceae</taxon>
        <taxon>Actinomyces</taxon>
    </lineage>
</organism>
<comment type="caution">
    <text evidence="9">The sequence shown here is derived from an EMBL/GenBank/DDBJ whole genome shotgun (WGS) entry which is preliminary data.</text>
</comment>
<keyword evidence="10" id="KW-1185">Reference proteome</keyword>
<evidence type="ECO:0000259" key="8">
    <source>
        <dbReference type="Pfam" id="PF19359"/>
    </source>
</evidence>
<dbReference type="RefSeq" id="WP_268916405.1">
    <property type="nucleotide sequence ID" value="NZ_JAPTMY010000002.1"/>
</dbReference>
<evidence type="ECO:0000256" key="6">
    <source>
        <dbReference type="SAM" id="Phobius"/>
    </source>
</evidence>
<keyword evidence="5 6" id="KW-0472">Membrane</keyword>
<dbReference type="Gene3D" id="1.20.81.30">
    <property type="entry name" value="Type II secretion system (T2SS), domain F"/>
    <property type="match status" value="1"/>
</dbReference>
<dbReference type="Proteomes" id="UP001072034">
    <property type="component" value="Unassembled WGS sequence"/>
</dbReference>
<keyword evidence="2" id="KW-1003">Cell membrane</keyword>
<evidence type="ECO:0000256" key="3">
    <source>
        <dbReference type="ARBA" id="ARBA00022692"/>
    </source>
</evidence>
<keyword evidence="3 6" id="KW-0812">Transmembrane</keyword>
<comment type="subcellular location">
    <subcellularLocation>
        <location evidence="1">Cell membrane</location>
        <topology evidence="1">Multi-pass membrane protein</topology>
    </subcellularLocation>
</comment>
<evidence type="ECO:0000259" key="7">
    <source>
        <dbReference type="Pfam" id="PF00482"/>
    </source>
</evidence>
<dbReference type="PANTHER" id="PTHR35007">
    <property type="entry name" value="INTEGRAL MEMBRANE PROTEIN-RELATED"/>
    <property type="match status" value="1"/>
</dbReference>
<feature type="domain" description="DUF5936" evidence="8">
    <location>
        <begin position="3"/>
        <end position="143"/>
    </location>
</feature>
<dbReference type="PANTHER" id="PTHR35007:SF2">
    <property type="entry name" value="PILUS ASSEMBLE PROTEIN"/>
    <property type="match status" value="1"/>
</dbReference>
<evidence type="ECO:0000313" key="9">
    <source>
        <dbReference type="EMBL" id="MCZ0856677.1"/>
    </source>
</evidence>
<evidence type="ECO:0000256" key="2">
    <source>
        <dbReference type="ARBA" id="ARBA00022475"/>
    </source>
</evidence>
<dbReference type="InterPro" id="IPR018076">
    <property type="entry name" value="T2SS_GspF_dom"/>
</dbReference>
<evidence type="ECO:0000256" key="5">
    <source>
        <dbReference type="ARBA" id="ARBA00023136"/>
    </source>
</evidence>
<reference evidence="9" key="1">
    <citation type="submission" date="2022-10" db="EMBL/GenBank/DDBJ databases">
        <title>Genome sequence of Actinomyces israelii ATCC 10048.</title>
        <authorList>
            <person name="Watt R.M."/>
            <person name="Tong W.M."/>
        </authorList>
    </citation>
    <scope>NUCLEOTIDE SEQUENCE</scope>
    <source>
        <strain evidence="9">ATCC 10048</strain>
    </source>
</reference>
<feature type="transmembrane region" description="Helical" evidence="6">
    <location>
        <begin position="101"/>
        <end position="134"/>
    </location>
</feature>
<name>A0ABT4I5Z0_9ACTO</name>
<dbReference type="EMBL" id="JAPTMY010000002">
    <property type="protein sequence ID" value="MCZ0856677.1"/>
    <property type="molecule type" value="Genomic_DNA"/>
</dbReference>
<evidence type="ECO:0000313" key="10">
    <source>
        <dbReference type="Proteomes" id="UP001072034"/>
    </source>
</evidence>
<proteinExistence type="predicted"/>
<feature type="transmembrane region" description="Helical" evidence="6">
    <location>
        <begin position="263"/>
        <end position="286"/>
    </location>
</feature>
<protein>
    <submittedName>
        <fullName evidence="9">Type II secretion system F family protein</fullName>
    </submittedName>
</protein>
<keyword evidence="4 6" id="KW-1133">Transmembrane helix</keyword>
<accession>A0ABT4I5Z0</accession>
<evidence type="ECO:0000256" key="1">
    <source>
        <dbReference type="ARBA" id="ARBA00004651"/>
    </source>
</evidence>
<dbReference type="Pfam" id="PF00482">
    <property type="entry name" value="T2SSF"/>
    <property type="match status" value="1"/>
</dbReference>
<dbReference type="InterPro" id="IPR042094">
    <property type="entry name" value="T2SS_GspF_sf"/>
</dbReference>
<sequence length="297" mass="32508">MPALLIALLSTLLVLMGANGIRMMRDDGTSQILGSPTDDTPGTESRGPMIRLIDTLGTRAQRALRRIYGPVRLHSLDRWLRSAGNPEGLTLDLFIQREAGFIVLSLILLALFILVGHPVYGIISAAIFSGWMYIWLLQALRARQSAIDRDIPDFLDVLAVVVRSGLSFRGALERVCENFGGPVSEEMLTTLNEMRLGVSHRDAFTVAKERCRSENVDTFVSALLQSEELGTPIGEALTAIVKEIRRERAQQVKRAASKAQPKVSLVASTTMVPGAVILMTGGMLYANRDVFSRLFGG</sequence>
<feature type="domain" description="Type II secretion system protein GspF" evidence="7">
    <location>
        <begin position="154"/>
        <end position="280"/>
    </location>
</feature>
<dbReference type="Pfam" id="PF19359">
    <property type="entry name" value="DUF5936"/>
    <property type="match status" value="1"/>
</dbReference>
<dbReference type="InterPro" id="IPR045980">
    <property type="entry name" value="DUF5936"/>
</dbReference>